<dbReference type="OrthoDB" id="9782422at2"/>
<evidence type="ECO:0000256" key="1">
    <source>
        <dbReference type="ARBA" id="ARBA00022741"/>
    </source>
</evidence>
<reference evidence="5 6" key="1">
    <citation type="submission" date="2019-06" db="EMBL/GenBank/DDBJ databases">
        <title>A novel bacterium of genus Pontibacter, isolated from marine sediment.</title>
        <authorList>
            <person name="Huang H."/>
            <person name="Mo K."/>
            <person name="Hu Y."/>
        </authorList>
    </citation>
    <scope>NUCLEOTIDE SEQUENCE [LARGE SCALE GENOMIC DNA]</scope>
    <source>
        <strain evidence="5 6">HB172049</strain>
    </source>
</reference>
<proteinExistence type="predicted"/>
<organism evidence="5 6">
    <name type="scientific">Pontibacter mangrovi</name>
    <dbReference type="NCBI Taxonomy" id="2589816"/>
    <lineage>
        <taxon>Bacteria</taxon>
        <taxon>Pseudomonadati</taxon>
        <taxon>Bacteroidota</taxon>
        <taxon>Cytophagia</taxon>
        <taxon>Cytophagales</taxon>
        <taxon>Hymenobacteraceae</taxon>
        <taxon>Pontibacter</taxon>
    </lineage>
</organism>
<dbReference type="RefSeq" id="WP_140619238.1">
    <property type="nucleotide sequence ID" value="NZ_VFRQ01000001.1"/>
</dbReference>
<evidence type="ECO:0000256" key="3">
    <source>
        <dbReference type="ARBA" id="ARBA00022840"/>
    </source>
</evidence>
<keyword evidence="3" id="KW-0067">ATP-binding</keyword>
<gene>
    <name evidence="5" type="ORF">FJM65_02960</name>
</gene>
<dbReference type="PANTHER" id="PTHR43309:SF5">
    <property type="entry name" value="5-OXOPROLINASE SUBUNIT C"/>
    <property type="match status" value="1"/>
</dbReference>
<dbReference type="InterPro" id="IPR052708">
    <property type="entry name" value="PxpC"/>
</dbReference>
<dbReference type="PANTHER" id="PTHR43309">
    <property type="entry name" value="5-OXOPROLINASE SUBUNIT C"/>
    <property type="match status" value="1"/>
</dbReference>
<dbReference type="InterPro" id="IPR003778">
    <property type="entry name" value="CT_A_B"/>
</dbReference>
<dbReference type="GO" id="GO:0016787">
    <property type="term" value="F:hydrolase activity"/>
    <property type="evidence" value="ECO:0007669"/>
    <property type="project" value="UniProtKB-KW"/>
</dbReference>
<dbReference type="Gene3D" id="2.40.100.10">
    <property type="entry name" value="Cyclophilin-like"/>
    <property type="match status" value="1"/>
</dbReference>
<dbReference type="SUPFAM" id="SSF50891">
    <property type="entry name" value="Cyclophilin-like"/>
    <property type="match status" value="1"/>
</dbReference>
<protein>
    <submittedName>
        <fullName evidence="5">Biotin-dependent carboxyltransferase family protein</fullName>
    </submittedName>
</protein>
<dbReference type="GO" id="GO:0016740">
    <property type="term" value="F:transferase activity"/>
    <property type="evidence" value="ECO:0007669"/>
    <property type="project" value="UniProtKB-KW"/>
</dbReference>
<dbReference type="NCBIfam" id="TIGR00724">
    <property type="entry name" value="urea_amlyse_rel"/>
    <property type="match status" value="1"/>
</dbReference>
<evidence type="ECO:0000259" key="4">
    <source>
        <dbReference type="SMART" id="SM00797"/>
    </source>
</evidence>
<keyword evidence="1" id="KW-0547">Nucleotide-binding</keyword>
<dbReference type="Proteomes" id="UP000316727">
    <property type="component" value="Unassembled WGS sequence"/>
</dbReference>
<accession>A0A501WH27</accession>
<dbReference type="InterPro" id="IPR029000">
    <property type="entry name" value="Cyclophilin-like_dom_sf"/>
</dbReference>
<dbReference type="GO" id="GO:0005524">
    <property type="term" value="F:ATP binding"/>
    <property type="evidence" value="ECO:0007669"/>
    <property type="project" value="UniProtKB-KW"/>
</dbReference>
<comment type="caution">
    <text evidence="5">The sequence shown here is derived from an EMBL/GenBank/DDBJ whole genome shotgun (WGS) entry which is preliminary data.</text>
</comment>
<dbReference type="AlphaFoldDB" id="A0A501WH27"/>
<name>A0A501WH27_9BACT</name>
<evidence type="ECO:0000313" key="5">
    <source>
        <dbReference type="EMBL" id="TPE46317.1"/>
    </source>
</evidence>
<feature type="domain" description="Carboxyltransferase" evidence="4">
    <location>
        <begin position="24"/>
        <end position="322"/>
    </location>
</feature>
<keyword evidence="2" id="KW-0378">Hydrolase</keyword>
<keyword evidence="6" id="KW-1185">Reference proteome</keyword>
<keyword evidence="5" id="KW-0808">Transferase</keyword>
<evidence type="ECO:0000313" key="6">
    <source>
        <dbReference type="Proteomes" id="UP000316727"/>
    </source>
</evidence>
<evidence type="ECO:0000256" key="2">
    <source>
        <dbReference type="ARBA" id="ARBA00022801"/>
    </source>
</evidence>
<sequence>MSIKVNKPGLLTTVQDIGRYGYQKQGVPVSGAMDKVALRIANVLVGNPEEAAALEICMQGPELQFNQDTVIALAGADLSANINEKPVRLWRPVLVQAGSLLRFGKPVYGTYAYLAVAGGIDVPEVMDSRSTYTRAGFGGLEGRALQSGDNLPLGKSSETGKLLLSDLLLQHNKEDQFTEASWSPDPELLPTYEPNPVLRATGNLEYNWFSENSRGYIWHENYKLLPQSDRMGYRLQGTKLALEERRELLSTAVSFGTVQVPPQGQPIILMADAQTTGGYPRIIQVIAADLPKLAQVQPGGIIRFKDTGLEEAQQLYYQQERSLLALQQAIKFKLYQV</sequence>
<dbReference type="SMART" id="SM00797">
    <property type="entry name" value="AHS2"/>
    <property type="match status" value="1"/>
</dbReference>
<dbReference type="EMBL" id="VFRQ01000001">
    <property type="protein sequence ID" value="TPE46317.1"/>
    <property type="molecule type" value="Genomic_DNA"/>
</dbReference>
<dbReference type="Pfam" id="PF02626">
    <property type="entry name" value="CT_A_B"/>
    <property type="match status" value="1"/>
</dbReference>